<dbReference type="Pfam" id="PF20736">
    <property type="entry name" value="Glyco_hydro127M"/>
    <property type="match status" value="1"/>
</dbReference>
<dbReference type="AlphaFoldDB" id="A0A7W2HGR4"/>
<feature type="domain" description="Non-reducing end beta-L-arabinofuranosidase-like GH127 catalytic" evidence="1">
    <location>
        <begin position="8"/>
        <end position="388"/>
    </location>
</feature>
<dbReference type="GO" id="GO:0016787">
    <property type="term" value="F:hydrolase activity"/>
    <property type="evidence" value="ECO:0007669"/>
    <property type="project" value="UniProtKB-KW"/>
</dbReference>
<accession>A0A7W2HGR4</accession>
<keyword evidence="6" id="KW-1185">Reference proteome</keyword>
<dbReference type="Proteomes" id="UP000586976">
    <property type="component" value="Unassembled WGS sequence"/>
</dbReference>
<dbReference type="Pfam" id="PF16375">
    <property type="entry name" value="DUF4986"/>
    <property type="match status" value="1"/>
</dbReference>
<evidence type="ECO:0000259" key="2">
    <source>
        <dbReference type="Pfam" id="PF16375"/>
    </source>
</evidence>
<dbReference type="Pfam" id="PF20620">
    <property type="entry name" value="DUF6805"/>
    <property type="match status" value="1"/>
</dbReference>
<reference evidence="5 6" key="1">
    <citation type="submission" date="2020-07" db="EMBL/GenBank/DDBJ databases">
        <title>Streptomyces isolated from Indian soil.</title>
        <authorList>
            <person name="Mandal S."/>
            <person name="Maiti P.K."/>
        </authorList>
    </citation>
    <scope>NUCLEOTIDE SEQUENCE [LARGE SCALE GENOMIC DNA]</scope>
    <source>
        <strain evidence="5 6">PSKA54</strain>
    </source>
</reference>
<dbReference type="InterPro" id="IPR032275">
    <property type="entry name" value="DUF4986"/>
</dbReference>
<keyword evidence="5" id="KW-0378">Hydrolase</keyword>
<feature type="domain" description="Non-reducing end beta-L-arabinofuranosidase-like GH127 middle" evidence="4">
    <location>
        <begin position="398"/>
        <end position="503"/>
    </location>
</feature>
<dbReference type="SUPFAM" id="SSF48208">
    <property type="entry name" value="Six-hairpin glycosidases"/>
    <property type="match status" value="1"/>
</dbReference>
<proteinExistence type="predicted"/>
<feature type="domain" description="Glycoside hydrolase GH146 substrate-binding" evidence="3">
    <location>
        <begin position="640"/>
        <end position="770"/>
    </location>
</feature>
<evidence type="ECO:0000259" key="1">
    <source>
        <dbReference type="Pfam" id="PF07944"/>
    </source>
</evidence>
<evidence type="ECO:0000313" key="6">
    <source>
        <dbReference type="Proteomes" id="UP000586976"/>
    </source>
</evidence>
<dbReference type="InterPro" id="IPR012878">
    <property type="entry name" value="Beta-AFase-like_GH127_cat"/>
</dbReference>
<feature type="domain" description="DUF4986" evidence="2">
    <location>
        <begin position="535"/>
        <end position="616"/>
    </location>
</feature>
<name>A0A7W2HGR4_9ACTN</name>
<dbReference type="PANTHER" id="PTHR31151">
    <property type="entry name" value="PROLINE-TRNA LIGASE (DUF1680)"/>
    <property type="match status" value="1"/>
</dbReference>
<evidence type="ECO:0000259" key="4">
    <source>
        <dbReference type="Pfam" id="PF20736"/>
    </source>
</evidence>
<dbReference type="InterPro" id="IPR046544">
    <property type="entry name" value="GH146_SB_dom"/>
</dbReference>
<protein>
    <submittedName>
        <fullName evidence="5">Glycoside hydrolase family 127 protein</fullName>
    </submittedName>
</protein>
<dbReference type="GO" id="GO:0005975">
    <property type="term" value="P:carbohydrate metabolic process"/>
    <property type="evidence" value="ECO:0007669"/>
    <property type="project" value="InterPro"/>
</dbReference>
<dbReference type="Pfam" id="PF07944">
    <property type="entry name" value="Beta-AFase-like_GH127_cat"/>
    <property type="match status" value="1"/>
</dbReference>
<comment type="caution">
    <text evidence="5">The sequence shown here is derived from an EMBL/GenBank/DDBJ whole genome shotgun (WGS) entry which is preliminary data.</text>
</comment>
<dbReference type="RefSeq" id="WP_181864771.1">
    <property type="nucleotide sequence ID" value="NZ_JACEQY010000017.1"/>
</dbReference>
<organism evidence="5 6">
    <name type="scientific">Streptomyces himalayensis subsp. aureolus</name>
    <dbReference type="NCBI Taxonomy" id="2758039"/>
    <lineage>
        <taxon>Bacteria</taxon>
        <taxon>Bacillati</taxon>
        <taxon>Actinomycetota</taxon>
        <taxon>Actinomycetes</taxon>
        <taxon>Kitasatosporales</taxon>
        <taxon>Streptomycetaceae</taxon>
        <taxon>Streptomyces</taxon>
        <taxon>Streptomyces himalayensis</taxon>
    </lineage>
</organism>
<gene>
    <name evidence="5" type="ORF">H1V43_16745</name>
</gene>
<sequence>MQSLPRSAVRLLPGPFLDAQATALEYLLSLDTDRLLAPLRREAGLPAVAESYGNWENSGLDGHTLGHALSGAALMSAVTDDPRPKAMVEQLVKGVVECQDALGTGYAGGIPDGVRLWQRVAAGQVERDSFELGGAWVPWYNLHKLFAGLLDAHRHTGSHLALTAVRRLADWWDQAAAGMDDDTHEAMLRTEFGGMCEALADLADITGTGRYAALARRFLDQSLLHPLREHRDVLDGMHANTQIAKVVGYQRLGEVVDDPGLRDAARFFWQTMTRHRTFSFGGNSVREHLHPRDDFTSALQSPEGPETCNTYNMLKLSRALFLEEPDAEVLDHYERATLNHILSSLHPNGGLVYFTPVRPGHYRVVSTPHNCFWCCVGTGLENHAKYGELVYTTEGSEVFVNLFIASRLSLPEHNLVLEQAGTAPYDDEVTLVVREAPATPVAIHIRVPGWHEGTPQVRINGVARTEDGPAPLTTRHGAAGGQSLTYVRLERQWREGDTITVRLRPRISAELLPDGSPWVSFRYGPTVLAAESDRNDLVGHFADDSRMGHVADGPLRPLEHLPIVLTGSSSDPAAGVRRLAPDRLAFALENVDARPGESVTLVPFAGIHDSRYHLYFPLAEPERLQERRAELRAADEAALALHDRTIDAVAAGEQQPESDHRFEGQDTWSGLTDGLRWRAATGWWSYRLTNPDGTATGLQVVHLSDGSAGPTRVLVDGHVLDTLTPLPHPEGEETSQVLPLDADRPAGPVEIRFEAVGPATTIRLRNVRLVR</sequence>
<evidence type="ECO:0000313" key="5">
    <source>
        <dbReference type="EMBL" id="MBA4863009.1"/>
    </source>
</evidence>
<dbReference type="InterPro" id="IPR049046">
    <property type="entry name" value="Beta-AFase-like_GH127_middle"/>
</dbReference>
<dbReference type="EMBL" id="JACEQY010000017">
    <property type="protein sequence ID" value="MBA4863009.1"/>
    <property type="molecule type" value="Genomic_DNA"/>
</dbReference>
<dbReference type="PANTHER" id="PTHR31151:SF0">
    <property type="entry name" value="PROLINE-TRNA LIGASE (DUF1680)"/>
    <property type="match status" value="1"/>
</dbReference>
<evidence type="ECO:0000259" key="3">
    <source>
        <dbReference type="Pfam" id="PF20620"/>
    </source>
</evidence>
<dbReference type="InterPro" id="IPR008928">
    <property type="entry name" value="6-hairpin_glycosidase_sf"/>
</dbReference>